<organism evidence="2 3">
    <name type="scientific">Nocardia flavorosea</name>
    <dbReference type="NCBI Taxonomy" id="53429"/>
    <lineage>
        <taxon>Bacteria</taxon>
        <taxon>Bacillati</taxon>
        <taxon>Actinomycetota</taxon>
        <taxon>Actinomycetes</taxon>
        <taxon>Mycobacteriales</taxon>
        <taxon>Nocardiaceae</taxon>
        <taxon>Nocardia</taxon>
    </lineage>
</organism>
<sequence length="88" mass="9615">MASRKITVTVPEDLVESIKGRVDARGVSGYIAAAAAHQDAMDRLHELAEHLEDEHGELSEEEQQAALDRIAALDEWHDGRRSRPGSAA</sequence>
<accession>A0A846YDT3</accession>
<dbReference type="Proteomes" id="UP000570678">
    <property type="component" value="Unassembled WGS sequence"/>
</dbReference>
<name>A0A846YDT3_9NOCA</name>
<proteinExistence type="predicted"/>
<feature type="coiled-coil region" evidence="1">
    <location>
        <begin position="34"/>
        <end position="68"/>
    </location>
</feature>
<keyword evidence="3" id="KW-1185">Reference proteome</keyword>
<dbReference type="RefSeq" id="WP_062972261.1">
    <property type="nucleotide sequence ID" value="NZ_JAAXOT010000003.1"/>
</dbReference>
<reference evidence="2 3" key="1">
    <citation type="submission" date="2020-04" db="EMBL/GenBank/DDBJ databases">
        <title>MicrobeNet Type strains.</title>
        <authorList>
            <person name="Nicholson A.C."/>
        </authorList>
    </citation>
    <scope>NUCLEOTIDE SEQUENCE [LARGE SCALE GENOMIC DNA]</scope>
    <source>
        <strain evidence="2 3">JCM 3332</strain>
    </source>
</reference>
<keyword evidence="1" id="KW-0175">Coiled coil</keyword>
<comment type="caution">
    <text evidence="2">The sequence shown here is derived from an EMBL/GenBank/DDBJ whole genome shotgun (WGS) entry which is preliminary data.</text>
</comment>
<evidence type="ECO:0000313" key="3">
    <source>
        <dbReference type="Proteomes" id="UP000570678"/>
    </source>
</evidence>
<protein>
    <recommendedName>
        <fullName evidence="4">CopG family transcriptional regulator</fullName>
    </recommendedName>
</protein>
<evidence type="ECO:0000313" key="2">
    <source>
        <dbReference type="EMBL" id="NKY55894.1"/>
    </source>
</evidence>
<gene>
    <name evidence="2" type="ORF">HGA15_06915</name>
</gene>
<dbReference type="AlphaFoldDB" id="A0A846YDT3"/>
<evidence type="ECO:0008006" key="4">
    <source>
        <dbReference type="Google" id="ProtNLM"/>
    </source>
</evidence>
<evidence type="ECO:0000256" key="1">
    <source>
        <dbReference type="SAM" id="Coils"/>
    </source>
</evidence>
<dbReference type="EMBL" id="JAAXOT010000003">
    <property type="protein sequence ID" value="NKY55894.1"/>
    <property type="molecule type" value="Genomic_DNA"/>
</dbReference>